<evidence type="ECO:0008006" key="4">
    <source>
        <dbReference type="Google" id="ProtNLM"/>
    </source>
</evidence>
<proteinExistence type="predicted"/>
<evidence type="ECO:0000313" key="2">
    <source>
        <dbReference type="EMBL" id="CAH0546245.1"/>
    </source>
</evidence>
<dbReference type="PANTHER" id="PTHR31025:SF9">
    <property type="entry name" value="SI:DKEY-286J15.1"/>
    <property type="match status" value="1"/>
</dbReference>
<dbReference type="InterPro" id="IPR013761">
    <property type="entry name" value="SAM/pointed_sf"/>
</dbReference>
<dbReference type="OrthoDB" id="6780164at2759"/>
<name>A0A9P0AQP3_BRAAE</name>
<keyword evidence="3" id="KW-1185">Reference proteome</keyword>
<dbReference type="EMBL" id="OV121132">
    <property type="protein sequence ID" value="CAH0546245.1"/>
    <property type="molecule type" value="Genomic_DNA"/>
</dbReference>
<accession>A0A9P0AQP3</accession>
<organism evidence="2 3">
    <name type="scientific">Brassicogethes aeneus</name>
    <name type="common">Rape pollen beetle</name>
    <name type="synonym">Meligethes aeneus</name>
    <dbReference type="NCBI Taxonomy" id="1431903"/>
    <lineage>
        <taxon>Eukaryota</taxon>
        <taxon>Metazoa</taxon>
        <taxon>Ecdysozoa</taxon>
        <taxon>Arthropoda</taxon>
        <taxon>Hexapoda</taxon>
        <taxon>Insecta</taxon>
        <taxon>Pterygota</taxon>
        <taxon>Neoptera</taxon>
        <taxon>Endopterygota</taxon>
        <taxon>Coleoptera</taxon>
        <taxon>Polyphaga</taxon>
        <taxon>Cucujiformia</taxon>
        <taxon>Nitidulidae</taxon>
        <taxon>Meligethinae</taxon>
        <taxon>Brassicogethes</taxon>
    </lineage>
</organism>
<feature type="compositionally biased region" description="Basic and acidic residues" evidence="1">
    <location>
        <begin position="263"/>
        <end position="272"/>
    </location>
</feature>
<evidence type="ECO:0000256" key="1">
    <source>
        <dbReference type="SAM" id="MobiDB-lite"/>
    </source>
</evidence>
<evidence type="ECO:0000313" key="3">
    <source>
        <dbReference type="Proteomes" id="UP001154078"/>
    </source>
</evidence>
<dbReference type="Gene3D" id="1.10.150.50">
    <property type="entry name" value="Transcription Factor, Ets-1"/>
    <property type="match status" value="1"/>
</dbReference>
<dbReference type="AlphaFoldDB" id="A0A9P0AQP3"/>
<sequence length="532" mass="61643">MEDKLRSWGLSDAIITVFKENEIDEQQLPYLTTDLLKELIPHVGPRLIAQQKILELKLSQDENQTINKVEHRISSMSTVSDNTENSFVSLENVPIVIANTDDSALCGSGFDYGNILSLIQPKFDDFDLKTLLATTALGKSILSYYAANQNLDNTRRNRLVSIIVKHLYNYIVKKRLSREEYNMLAAKIISIFPTETLGVYYCPPIRKGEHPLKKSVMAKGKLVNQVRNILFRSGDTTLRRTTGSKRDSEGSEDASSLYEYDDGPSKKNKGNDNNEDILWLQHNFEPWEKVLEKWKNTYHFRMSNSKVTNVTEYFALWPVLHDIRGDVLISLDFERLYPQSQVSFYLKWNSFFEQVLKSKIGEIRDVQIKELHKLLLEKTDEDEKLPIQLTLLGHLLPPRGRTKNWKFSILESIEGIIIHVENPGDIEMTIQKTIEKAYDRKLTVQPYLLVEGNTIDNIRSSYLVFDKIKYQFNTVTKAFDLLFKSYHALNIQYPPQSAHILQLIQNAVYNIFTKYDTVYPENLDILRLFKNE</sequence>
<dbReference type="PANTHER" id="PTHR31025">
    <property type="entry name" value="SI:CH211-196P9.1-RELATED"/>
    <property type="match status" value="1"/>
</dbReference>
<feature type="region of interest" description="Disordered" evidence="1">
    <location>
        <begin position="238"/>
        <end position="272"/>
    </location>
</feature>
<protein>
    <recommendedName>
        <fullName evidence="4">SAM domain-containing protein</fullName>
    </recommendedName>
</protein>
<gene>
    <name evidence="2" type="ORF">MELIAE_LOCUS454</name>
</gene>
<reference evidence="2" key="1">
    <citation type="submission" date="2021-12" db="EMBL/GenBank/DDBJ databases">
        <authorList>
            <person name="King R."/>
        </authorList>
    </citation>
    <scope>NUCLEOTIDE SEQUENCE</scope>
</reference>
<dbReference type="Proteomes" id="UP001154078">
    <property type="component" value="Chromosome 1"/>
</dbReference>